<dbReference type="Gene3D" id="3.30.300.130">
    <property type="entry name" value="Fe-S cluster assembly (FSCA)"/>
    <property type="match status" value="1"/>
</dbReference>
<reference evidence="3 4" key="1">
    <citation type="submission" date="2018-04" db="EMBL/GenBank/DDBJ databases">
        <title>Genomic Encyclopedia of Archaeal and Bacterial Type Strains, Phase II (KMG-II): from individual species to whole genera.</title>
        <authorList>
            <person name="Goeker M."/>
        </authorList>
    </citation>
    <scope>NUCLEOTIDE SEQUENCE [LARGE SCALE GENOMIC DNA]</scope>
    <source>
        <strain evidence="3 4">DSM 45787</strain>
    </source>
</reference>
<dbReference type="PANTHER" id="PTHR42831:SF3">
    <property type="entry name" value="1,2-PHENYLACETYL-COA EPOXIDASE, SUBUNIT D-RELATED"/>
    <property type="match status" value="1"/>
</dbReference>
<dbReference type="InterPro" id="IPR034904">
    <property type="entry name" value="FSCA_dom_sf"/>
</dbReference>
<evidence type="ECO:0000313" key="3">
    <source>
        <dbReference type="EMBL" id="PTX63328.1"/>
    </source>
</evidence>
<dbReference type="RefSeq" id="WP_108022156.1">
    <property type="nucleotide sequence ID" value="NZ_QBKR01000004.1"/>
</dbReference>
<dbReference type="OrthoDB" id="3684942at2"/>
<dbReference type="PANTHER" id="PTHR42831">
    <property type="entry name" value="FE-S PROTEIN MATURATION AUXILIARY FACTOR YITW"/>
    <property type="match status" value="1"/>
</dbReference>
<dbReference type="InterPro" id="IPR056572">
    <property type="entry name" value="Zn_ribbon_PaaD"/>
</dbReference>
<accession>A0A2T6C4U0</accession>
<sequence length="160" mass="17796">MRKATRGDALMEVLQAVKDPEIPDLSILELGMVNRVTEDGGEVKVELMPTFVGCPALDLISRDVRENLFRQEGVKEVEVKFVMDPPWTSDRITPEGREKLKGFGIAPPRDRGADPMDIVPECPYCGAGEGEVHNLFGPTACRSIFYCKNCRQPFEGMKPV</sequence>
<name>A0A2T6C4U0_9BACL</name>
<dbReference type="NCBIfam" id="TIGR02159">
    <property type="entry name" value="PA_CoA_Oxy4"/>
    <property type="match status" value="1"/>
</dbReference>
<proteinExistence type="predicted"/>
<evidence type="ECO:0000313" key="4">
    <source>
        <dbReference type="Proteomes" id="UP000244240"/>
    </source>
</evidence>
<feature type="domain" description="PaaD zinc beta ribbon" evidence="2">
    <location>
        <begin position="120"/>
        <end position="158"/>
    </location>
</feature>
<gene>
    <name evidence="3" type="ORF">C8P63_104175</name>
</gene>
<dbReference type="Proteomes" id="UP000244240">
    <property type="component" value="Unassembled WGS sequence"/>
</dbReference>
<protein>
    <submittedName>
        <fullName evidence="3">Ring-1,2-phenylacetyl-CoA epoxidase subunit PaaD</fullName>
    </submittedName>
</protein>
<dbReference type="InterPro" id="IPR052339">
    <property type="entry name" value="Fe-S_Maturation_MIP18"/>
</dbReference>
<comment type="caution">
    <text evidence="3">The sequence shown here is derived from an EMBL/GenBank/DDBJ whole genome shotgun (WGS) entry which is preliminary data.</text>
</comment>
<keyword evidence="4" id="KW-1185">Reference proteome</keyword>
<feature type="domain" description="MIP18 family-like" evidence="1">
    <location>
        <begin position="8"/>
        <end position="79"/>
    </location>
</feature>
<dbReference type="Pfam" id="PF01883">
    <property type="entry name" value="FeS_assembly_P"/>
    <property type="match status" value="1"/>
</dbReference>
<dbReference type="EMBL" id="QBKR01000004">
    <property type="protein sequence ID" value="PTX63328.1"/>
    <property type="molecule type" value="Genomic_DNA"/>
</dbReference>
<dbReference type="SUPFAM" id="SSF117916">
    <property type="entry name" value="Fe-S cluster assembly (FSCA) domain-like"/>
    <property type="match status" value="1"/>
</dbReference>
<organism evidence="3 4">
    <name type="scientific">Melghirimyces profundicolus</name>
    <dbReference type="NCBI Taxonomy" id="1242148"/>
    <lineage>
        <taxon>Bacteria</taxon>
        <taxon>Bacillati</taxon>
        <taxon>Bacillota</taxon>
        <taxon>Bacilli</taxon>
        <taxon>Bacillales</taxon>
        <taxon>Thermoactinomycetaceae</taxon>
        <taxon>Melghirimyces</taxon>
    </lineage>
</organism>
<dbReference type="InterPro" id="IPR011883">
    <property type="entry name" value="PaaD-like"/>
</dbReference>
<dbReference type="Pfam" id="PF23451">
    <property type="entry name" value="Zn_ribbon_PaaD"/>
    <property type="match status" value="1"/>
</dbReference>
<dbReference type="AlphaFoldDB" id="A0A2T6C4U0"/>
<evidence type="ECO:0000259" key="2">
    <source>
        <dbReference type="Pfam" id="PF23451"/>
    </source>
</evidence>
<dbReference type="InterPro" id="IPR002744">
    <property type="entry name" value="MIP18-like"/>
</dbReference>
<evidence type="ECO:0000259" key="1">
    <source>
        <dbReference type="Pfam" id="PF01883"/>
    </source>
</evidence>